<evidence type="ECO:0000313" key="7">
    <source>
        <dbReference type="EMBL" id="MFC4907554.1"/>
    </source>
</evidence>
<comment type="similarity">
    <text evidence="1">Belongs to the AfsR/DnrI/RedD regulatory family.</text>
</comment>
<dbReference type="Pfam" id="PF00486">
    <property type="entry name" value="Trans_reg_C"/>
    <property type="match status" value="1"/>
</dbReference>
<dbReference type="CDD" id="cd15831">
    <property type="entry name" value="BTAD"/>
    <property type="match status" value="1"/>
</dbReference>
<name>A0ABV9TU98_9ACTN</name>
<evidence type="ECO:0000259" key="6">
    <source>
        <dbReference type="PROSITE" id="PS51755"/>
    </source>
</evidence>
<evidence type="ECO:0000256" key="4">
    <source>
        <dbReference type="ARBA" id="ARBA00023163"/>
    </source>
</evidence>
<evidence type="ECO:0000256" key="5">
    <source>
        <dbReference type="PROSITE-ProRule" id="PRU01091"/>
    </source>
</evidence>
<dbReference type="PANTHER" id="PTHR35807">
    <property type="entry name" value="TRANSCRIPTIONAL REGULATOR REDD-RELATED"/>
    <property type="match status" value="1"/>
</dbReference>
<dbReference type="PROSITE" id="PS51755">
    <property type="entry name" value="OMPR_PHOB"/>
    <property type="match status" value="1"/>
</dbReference>
<accession>A0ABV9TU98</accession>
<evidence type="ECO:0000313" key="8">
    <source>
        <dbReference type="Proteomes" id="UP001595872"/>
    </source>
</evidence>
<keyword evidence="4" id="KW-0804">Transcription</keyword>
<dbReference type="InterPro" id="IPR036388">
    <property type="entry name" value="WH-like_DNA-bd_sf"/>
</dbReference>
<dbReference type="SUPFAM" id="SSF46894">
    <property type="entry name" value="C-terminal effector domain of the bipartite response regulators"/>
    <property type="match status" value="1"/>
</dbReference>
<dbReference type="InterPro" id="IPR001867">
    <property type="entry name" value="OmpR/PhoB-type_DNA-bd"/>
</dbReference>
<gene>
    <name evidence="7" type="ORF">ACFPCY_09500</name>
</gene>
<evidence type="ECO:0000256" key="3">
    <source>
        <dbReference type="ARBA" id="ARBA00023125"/>
    </source>
</evidence>
<keyword evidence="3 5" id="KW-0238">DNA-binding</keyword>
<dbReference type="InterPro" id="IPR016032">
    <property type="entry name" value="Sig_transdc_resp-reg_C-effctor"/>
</dbReference>
<feature type="domain" description="OmpR/PhoB-type" evidence="6">
    <location>
        <begin position="1"/>
        <end position="94"/>
    </location>
</feature>
<dbReference type="SMART" id="SM00862">
    <property type="entry name" value="Trans_reg_C"/>
    <property type="match status" value="1"/>
</dbReference>
<dbReference type="InterPro" id="IPR011990">
    <property type="entry name" value="TPR-like_helical_dom_sf"/>
</dbReference>
<keyword evidence="2" id="KW-0805">Transcription regulation</keyword>
<reference evidence="8" key="1">
    <citation type="journal article" date="2019" name="Int. J. Syst. Evol. Microbiol.">
        <title>The Global Catalogue of Microorganisms (GCM) 10K type strain sequencing project: providing services to taxonomists for standard genome sequencing and annotation.</title>
        <authorList>
            <consortium name="The Broad Institute Genomics Platform"/>
            <consortium name="The Broad Institute Genome Sequencing Center for Infectious Disease"/>
            <person name="Wu L."/>
            <person name="Ma J."/>
        </authorList>
    </citation>
    <scope>NUCLEOTIDE SEQUENCE [LARGE SCALE GENOMIC DNA]</scope>
    <source>
        <strain evidence="8">KLKA75</strain>
    </source>
</reference>
<dbReference type="Gene3D" id="1.25.40.10">
    <property type="entry name" value="Tetratricopeptide repeat domain"/>
    <property type="match status" value="1"/>
</dbReference>
<dbReference type="Pfam" id="PF03704">
    <property type="entry name" value="BTAD"/>
    <property type="match status" value="1"/>
</dbReference>
<dbReference type="EMBL" id="JBHSIT010000002">
    <property type="protein sequence ID" value="MFC4907554.1"/>
    <property type="molecule type" value="Genomic_DNA"/>
</dbReference>
<evidence type="ECO:0000256" key="2">
    <source>
        <dbReference type="ARBA" id="ARBA00023015"/>
    </source>
</evidence>
<dbReference type="InterPro" id="IPR051677">
    <property type="entry name" value="AfsR-DnrI-RedD_regulator"/>
</dbReference>
<dbReference type="SUPFAM" id="SSF48452">
    <property type="entry name" value="TPR-like"/>
    <property type="match status" value="1"/>
</dbReference>
<dbReference type="SMART" id="SM01043">
    <property type="entry name" value="BTAD"/>
    <property type="match status" value="1"/>
</dbReference>
<sequence length="256" mass="29240">MQYEIMGSLRVVDEKGKYAIRARKVSTLLTVLLVRADQVVSIDQLMTEIWGDEPPRRAIAGLHVYVSQVRKFLDRPGRPESPVVTRPPGYLLHLGGDELDVQTFERLVARGREHARHGLHERAAAEFEQALALSCEPLWDEVCKGPILEGFQTWLQETRLECVEMLMESRLALGRHRELVSDLYQLTTEHPLREALHRQLMLALYRCGRRGDALAAYQAARRTLRRELGLEPCPALQQLQRSILTTDHRLDLAIPA</sequence>
<dbReference type="PANTHER" id="PTHR35807:SF1">
    <property type="entry name" value="TRANSCRIPTIONAL REGULATOR REDD"/>
    <property type="match status" value="1"/>
</dbReference>
<dbReference type="InterPro" id="IPR005158">
    <property type="entry name" value="BTAD"/>
</dbReference>
<feature type="DNA-binding region" description="OmpR/PhoB-type" evidence="5">
    <location>
        <begin position="1"/>
        <end position="94"/>
    </location>
</feature>
<comment type="caution">
    <text evidence="7">The sequence shown here is derived from an EMBL/GenBank/DDBJ whole genome shotgun (WGS) entry which is preliminary data.</text>
</comment>
<dbReference type="Proteomes" id="UP001595872">
    <property type="component" value="Unassembled WGS sequence"/>
</dbReference>
<evidence type="ECO:0000256" key="1">
    <source>
        <dbReference type="ARBA" id="ARBA00005820"/>
    </source>
</evidence>
<organism evidence="7 8">
    <name type="scientific">Actinomadura gamaensis</name>
    <dbReference type="NCBI Taxonomy" id="1763541"/>
    <lineage>
        <taxon>Bacteria</taxon>
        <taxon>Bacillati</taxon>
        <taxon>Actinomycetota</taxon>
        <taxon>Actinomycetes</taxon>
        <taxon>Streptosporangiales</taxon>
        <taxon>Thermomonosporaceae</taxon>
        <taxon>Actinomadura</taxon>
    </lineage>
</organism>
<dbReference type="RefSeq" id="WP_378253399.1">
    <property type="nucleotide sequence ID" value="NZ_JBHSIT010000002.1"/>
</dbReference>
<proteinExistence type="inferred from homology"/>
<dbReference type="Gene3D" id="1.10.10.10">
    <property type="entry name" value="Winged helix-like DNA-binding domain superfamily/Winged helix DNA-binding domain"/>
    <property type="match status" value="1"/>
</dbReference>
<protein>
    <submittedName>
        <fullName evidence="7">BTAD domain-containing putative transcriptional regulator</fullName>
    </submittedName>
</protein>
<keyword evidence="8" id="KW-1185">Reference proteome</keyword>